<sequence>MHSLAKERNISFSEFLEIMKKAYLETTFASEECFEKSTTHLREIYDERLRVAGEMTVDFADVCAEIHIRLDPGL</sequence>
<evidence type="ECO:0000313" key="2">
    <source>
        <dbReference type="Proteomes" id="UP000176865"/>
    </source>
</evidence>
<name>A0A1F5EMW0_9BACT</name>
<dbReference type="STRING" id="1797579.A2996_00810"/>
<dbReference type="Proteomes" id="UP000176865">
    <property type="component" value="Unassembled WGS sequence"/>
</dbReference>
<evidence type="ECO:0000313" key="1">
    <source>
        <dbReference type="EMBL" id="OGD68749.1"/>
    </source>
</evidence>
<organism evidence="1 2">
    <name type="scientific">Candidatus Campbellbacteria bacterium RIFCSPLOWO2_01_FULL_34_15</name>
    <dbReference type="NCBI Taxonomy" id="1797579"/>
    <lineage>
        <taxon>Bacteria</taxon>
        <taxon>Candidatus Campbelliibacteriota</taxon>
    </lineage>
</organism>
<dbReference type="EMBL" id="MFAB01000016">
    <property type="protein sequence ID" value="OGD68749.1"/>
    <property type="molecule type" value="Genomic_DNA"/>
</dbReference>
<dbReference type="AlphaFoldDB" id="A0A1F5EMW0"/>
<gene>
    <name evidence="1" type="ORF">A2996_00810</name>
</gene>
<proteinExistence type="predicted"/>
<comment type="caution">
    <text evidence="1">The sequence shown here is derived from an EMBL/GenBank/DDBJ whole genome shotgun (WGS) entry which is preliminary data.</text>
</comment>
<reference evidence="1 2" key="1">
    <citation type="journal article" date="2016" name="Nat. Commun.">
        <title>Thousands of microbial genomes shed light on interconnected biogeochemical processes in an aquifer system.</title>
        <authorList>
            <person name="Anantharaman K."/>
            <person name="Brown C.T."/>
            <person name="Hug L.A."/>
            <person name="Sharon I."/>
            <person name="Castelle C.J."/>
            <person name="Probst A.J."/>
            <person name="Thomas B.C."/>
            <person name="Singh A."/>
            <person name="Wilkins M.J."/>
            <person name="Karaoz U."/>
            <person name="Brodie E.L."/>
            <person name="Williams K.H."/>
            <person name="Hubbard S.S."/>
            <person name="Banfield J.F."/>
        </authorList>
    </citation>
    <scope>NUCLEOTIDE SEQUENCE [LARGE SCALE GENOMIC DNA]</scope>
</reference>
<protein>
    <submittedName>
        <fullName evidence="1">Uncharacterized protein</fullName>
    </submittedName>
</protein>
<accession>A0A1F5EMW0</accession>